<feature type="transmembrane region" description="Helical" evidence="9">
    <location>
        <begin position="401"/>
        <end position="426"/>
    </location>
</feature>
<dbReference type="PANTHER" id="PTHR42718:SF9">
    <property type="entry name" value="MAJOR FACILITATOR SUPERFAMILY MULTIDRUG TRANSPORTER MFSC"/>
    <property type="match status" value="1"/>
</dbReference>
<evidence type="ECO:0000256" key="7">
    <source>
        <dbReference type="ARBA" id="ARBA00023136"/>
    </source>
</evidence>
<evidence type="ECO:0000259" key="10">
    <source>
        <dbReference type="PROSITE" id="PS50850"/>
    </source>
</evidence>
<feature type="transmembrane region" description="Helical" evidence="9">
    <location>
        <begin position="83"/>
        <end position="109"/>
    </location>
</feature>
<evidence type="ECO:0000256" key="5">
    <source>
        <dbReference type="ARBA" id="ARBA00022692"/>
    </source>
</evidence>
<protein>
    <submittedName>
        <fullName evidence="11">Multidrug MFS transporter</fullName>
    </submittedName>
</protein>
<comment type="similarity">
    <text evidence="2">Belongs to the major facilitator superfamily. EmrB family.</text>
</comment>
<dbReference type="Proteomes" id="UP000035425">
    <property type="component" value="Unassembled WGS sequence"/>
</dbReference>
<accession>A0ABR5F662</accession>
<dbReference type="Pfam" id="PF07690">
    <property type="entry name" value="MFS_1"/>
    <property type="match status" value="1"/>
</dbReference>
<name>A0ABR5F662_9ACTN</name>
<organism evidence="11 12">
    <name type="scientific">Protofrankia coriariae</name>
    <dbReference type="NCBI Taxonomy" id="1562887"/>
    <lineage>
        <taxon>Bacteria</taxon>
        <taxon>Bacillati</taxon>
        <taxon>Actinomycetota</taxon>
        <taxon>Actinomycetes</taxon>
        <taxon>Frankiales</taxon>
        <taxon>Frankiaceae</taxon>
        <taxon>Protofrankia</taxon>
    </lineage>
</organism>
<feature type="transmembrane region" description="Helical" evidence="9">
    <location>
        <begin position="146"/>
        <end position="167"/>
    </location>
</feature>
<comment type="caution">
    <text evidence="11">The sequence shown here is derived from an EMBL/GenBank/DDBJ whole genome shotgun (WGS) entry which is preliminary data.</text>
</comment>
<feature type="transmembrane region" description="Helical" evidence="9">
    <location>
        <begin position="179"/>
        <end position="201"/>
    </location>
</feature>
<keyword evidence="4" id="KW-1003">Cell membrane</keyword>
<dbReference type="InterPro" id="IPR011701">
    <property type="entry name" value="MFS"/>
</dbReference>
<feature type="transmembrane region" description="Helical" evidence="9">
    <location>
        <begin position="51"/>
        <end position="77"/>
    </location>
</feature>
<keyword evidence="7 9" id="KW-0472">Membrane</keyword>
<feature type="transmembrane region" description="Helical" evidence="9">
    <location>
        <begin position="447"/>
        <end position="465"/>
    </location>
</feature>
<dbReference type="SUPFAM" id="SSF103473">
    <property type="entry name" value="MFS general substrate transporter"/>
    <property type="match status" value="1"/>
</dbReference>
<evidence type="ECO:0000256" key="9">
    <source>
        <dbReference type="SAM" id="Phobius"/>
    </source>
</evidence>
<dbReference type="Gene3D" id="1.20.1250.20">
    <property type="entry name" value="MFS general substrate transporter like domains"/>
    <property type="match status" value="1"/>
</dbReference>
<gene>
    <name evidence="11" type="ORF">FrCorBMG51_05675</name>
</gene>
<feature type="transmembrane region" description="Helical" evidence="9">
    <location>
        <begin position="375"/>
        <end position="395"/>
    </location>
</feature>
<feature type="transmembrane region" description="Helical" evidence="9">
    <location>
        <begin position="240"/>
        <end position="261"/>
    </location>
</feature>
<evidence type="ECO:0000256" key="2">
    <source>
        <dbReference type="ARBA" id="ARBA00008537"/>
    </source>
</evidence>
<feature type="transmembrane region" description="Helical" evidence="9">
    <location>
        <begin position="273"/>
        <end position="293"/>
    </location>
</feature>
<dbReference type="PANTHER" id="PTHR42718">
    <property type="entry name" value="MAJOR FACILITATOR SUPERFAMILY MULTIDRUG TRANSPORTER MFSC"/>
    <property type="match status" value="1"/>
</dbReference>
<evidence type="ECO:0000256" key="4">
    <source>
        <dbReference type="ARBA" id="ARBA00022475"/>
    </source>
</evidence>
<feature type="transmembrane region" description="Helical" evidence="9">
    <location>
        <begin position="346"/>
        <end position="368"/>
    </location>
</feature>
<dbReference type="NCBIfam" id="TIGR00711">
    <property type="entry name" value="efflux_EmrB"/>
    <property type="match status" value="1"/>
</dbReference>
<feature type="domain" description="Major facilitator superfamily (MFS) profile" evidence="10">
    <location>
        <begin position="55"/>
        <end position="508"/>
    </location>
</feature>
<comment type="subcellular location">
    <subcellularLocation>
        <location evidence="1">Cell membrane</location>
        <topology evidence="1">Multi-pass membrane protein</topology>
    </subcellularLocation>
</comment>
<keyword evidence="5 9" id="KW-0812">Transmembrane</keyword>
<keyword evidence="12" id="KW-1185">Reference proteome</keyword>
<evidence type="ECO:0000256" key="1">
    <source>
        <dbReference type="ARBA" id="ARBA00004651"/>
    </source>
</evidence>
<dbReference type="EMBL" id="JWIO01000006">
    <property type="protein sequence ID" value="KLL12216.1"/>
    <property type="molecule type" value="Genomic_DNA"/>
</dbReference>
<feature type="compositionally biased region" description="Polar residues" evidence="8">
    <location>
        <begin position="1"/>
        <end position="26"/>
    </location>
</feature>
<sequence>MAEPQASTASGRPNEPSGPNSQNRANKPNKKNDSSESRKLRQARADRIDPALLRIAGIILVGTVVVQLDTTIVAVAIDTLSRSFGVGISTIQWVSTGYMLALAMVIPLTGWSVERFGGKRMWMLSLALFLAGSALCGVAWSAGSMIVFRVLQGVGGGMLLPLMQTLLAQAAGPQRMGRLMATVAVPALVTPILGPVIGGVILDNLSWRWIFLINIPVCLVALLLAWRGLPDVRIPGRHPLDVRGFVLLSPALAAVVYGFSAAGSRGSFSDVEAIVPLVVGVVLLVLFIAHALVTTVEPIIDLRMFRSRAFAGSSGIMFIAGISLFGAMLLLPLYEQQVRGRSAVDAGLLLAPQGIGMMIAVIVVGRLADRGATRLLVLTGLVLSVLGTVAHTQVGTDTSEWLLGASLALRGVGLAAVMIPVMSAVYHGLRQDEIPRATSAVRIFQQIGGSLGTAVLAVVLAHGIAARGGSAQVDAAGLADAFGETFWWTLALTAVAVPCAFLLPGRLAAPAPTSSSASSGGSGGSVRPAPPEQATGMDEAGLLPGAARTAATPSPGLNKGRA</sequence>
<dbReference type="InterPro" id="IPR020846">
    <property type="entry name" value="MFS_dom"/>
</dbReference>
<evidence type="ECO:0000313" key="11">
    <source>
        <dbReference type="EMBL" id="KLL12216.1"/>
    </source>
</evidence>
<dbReference type="PROSITE" id="PS50850">
    <property type="entry name" value="MFS"/>
    <property type="match status" value="1"/>
</dbReference>
<reference evidence="11 12" key="1">
    <citation type="submission" date="2014-12" db="EMBL/GenBank/DDBJ databases">
        <title>Frankia sp. BMG5.1 draft genome.</title>
        <authorList>
            <person name="Gtari M."/>
            <person name="Ghodhbane-Gtari F."/>
            <person name="Nouioui I."/>
            <person name="Ktari A."/>
            <person name="Hezbri K."/>
            <person name="Mimouni W."/>
            <person name="Sbissi I."/>
            <person name="Ayari A."/>
            <person name="Yamanaka T."/>
            <person name="Normand P."/>
            <person name="Tisa L.S."/>
            <person name="Boudabous A."/>
        </authorList>
    </citation>
    <scope>NUCLEOTIDE SEQUENCE [LARGE SCALE GENOMIC DNA]</scope>
    <source>
        <strain evidence="11 12">BMG5.1</strain>
    </source>
</reference>
<keyword evidence="6 9" id="KW-1133">Transmembrane helix</keyword>
<feature type="region of interest" description="Disordered" evidence="8">
    <location>
        <begin position="1"/>
        <end position="41"/>
    </location>
</feature>
<feature type="transmembrane region" description="Helical" evidence="9">
    <location>
        <begin position="485"/>
        <end position="503"/>
    </location>
</feature>
<feature type="compositionally biased region" description="Basic and acidic residues" evidence="8">
    <location>
        <begin position="30"/>
        <end position="41"/>
    </location>
</feature>
<keyword evidence="3" id="KW-0813">Transport</keyword>
<evidence type="ECO:0000256" key="6">
    <source>
        <dbReference type="ARBA" id="ARBA00022989"/>
    </source>
</evidence>
<dbReference type="Gene3D" id="1.20.1720.10">
    <property type="entry name" value="Multidrug resistance protein D"/>
    <property type="match status" value="1"/>
</dbReference>
<feature type="transmembrane region" description="Helical" evidence="9">
    <location>
        <begin position="314"/>
        <end position="334"/>
    </location>
</feature>
<evidence type="ECO:0000256" key="8">
    <source>
        <dbReference type="SAM" id="MobiDB-lite"/>
    </source>
</evidence>
<feature type="region of interest" description="Disordered" evidence="8">
    <location>
        <begin position="512"/>
        <end position="562"/>
    </location>
</feature>
<feature type="transmembrane region" description="Helical" evidence="9">
    <location>
        <begin position="121"/>
        <end position="140"/>
    </location>
</feature>
<dbReference type="CDD" id="cd17503">
    <property type="entry name" value="MFS_LmrB_MDR_like"/>
    <property type="match status" value="1"/>
</dbReference>
<dbReference type="InterPro" id="IPR004638">
    <property type="entry name" value="EmrB-like"/>
</dbReference>
<evidence type="ECO:0000313" key="12">
    <source>
        <dbReference type="Proteomes" id="UP000035425"/>
    </source>
</evidence>
<feature type="transmembrane region" description="Helical" evidence="9">
    <location>
        <begin position="207"/>
        <end position="228"/>
    </location>
</feature>
<evidence type="ECO:0000256" key="3">
    <source>
        <dbReference type="ARBA" id="ARBA00022448"/>
    </source>
</evidence>
<dbReference type="InterPro" id="IPR036259">
    <property type="entry name" value="MFS_trans_sf"/>
</dbReference>
<proteinExistence type="inferred from homology"/>